<evidence type="ECO:0000313" key="9">
    <source>
        <dbReference type="EMBL" id="MPW26154.1"/>
    </source>
</evidence>
<dbReference type="CDD" id="cd05403">
    <property type="entry name" value="NT_KNTase_like"/>
    <property type="match status" value="1"/>
</dbReference>
<evidence type="ECO:0000259" key="8">
    <source>
        <dbReference type="Pfam" id="PF18765"/>
    </source>
</evidence>
<evidence type="ECO:0000256" key="6">
    <source>
        <dbReference type="ARBA" id="ARBA00022840"/>
    </source>
</evidence>
<evidence type="ECO:0000256" key="4">
    <source>
        <dbReference type="ARBA" id="ARBA00022723"/>
    </source>
</evidence>
<sequence>MFTVKDIRESINDIVVNYPIKKISLFGSYADGSANEDSDIDLLVEFLSSNVSLFMLFDIKDEIENKLQKQVDLIHAPIDENTLIKINKVINIYEQ</sequence>
<keyword evidence="10" id="KW-1185">Reference proteome</keyword>
<organism evidence="9 10">
    <name type="scientific">Alkalibaculum sporogenes</name>
    <dbReference type="NCBI Taxonomy" id="2655001"/>
    <lineage>
        <taxon>Bacteria</taxon>
        <taxon>Bacillati</taxon>
        <taxon>Bacillota</taxon>
        <taxon>Clostridia</taxon>
        <taxon>Eubacteriales</taxon>
        <taxon>Eubacteriaceae</taxon>
        <taxon>Alkalibaculum</taxon>
    </lineage>
</organism>
<dbReference type="RefSeq" id="WP_152804377.1">
    <property type="nucleotide sequence ID" value="NZ_WHNX01000014.1"/>
</dbReference>
<dbReference type="InterPro" id="IPR043519">
    <property type="entry name" value="NT_sf"/>
</dbReference>
<accession>A0A6A7K9P9</accession>
<protein>
    <submittedName>
        <fullName evidence="9">Nucleotidyltransferase domain-containing protein</fullName>
    </submittedName>
</protein>
<dbReference type="PANTHER" id="PTHR33571">
    <property type="entry name" value="SSL8005 PROTEIN"/>
    <property type="match status" value="1"/>
</dbReference>
<dbReference type="GO" id="GO:0005524">
    <property type="term" value="F:ATP binding"/>
    <property type="evidence" value="ECO:0007669"/>
    <property type="project" value="UniProtKB-KW"/>
</dbReference>
<keyword evidence="4" id="KW-0479">Metal-binding</keyword>
<evidence type="ECO:0000313" key="10">
    <source>
        <dbReference type="Proteomes" id="UP000440004"/>
    </source>
</evidence>
<name>A0A6A7K9P9_9FIRM</name>
<evidence type="ECO:0000256" key="3">
    <source>
        <dbReference type="ARBA" id="ARBA00022695"/>
    </source>
</evidence>
<dbReference type="SUPFAM" id="SSF81301">
    <property type="entry name" value="Nucleotidyltransferase"/>
    <property type="match status" value="1"/>
</dbReference>
<dbReference type="Pfam" id="PF18765">
    <property type="entry name" value="Polbeta"/>
    <property type="match status" value="1"/>
</dbReference>
<dbReference type="Proteomes" id="UP000440004">
    <property type="component" value="Unassembled WGS sequence"/>
</dbReference>
<evidence type="ECO:0000256" key="1">
    <source>
        <dbReference type="ARBA" id="ARBA00001946"/>
    </source>
</evidence>
<evidence type="ECO:0000256" key="2">
    <source>
        <dbReference type="ARBA" id="ARBA00022679"/>
    </source>
</evidence>
<comment type="cofactor">
    <cofactor evidence="1">
        <name>Mg(2+)</name>
        <dbReference type="ChEBI" id="CHEBI:18420"/>
    </cofactor>
</comment>
<dbReference type="InterPro" id="IPR041633">
    <property type="entry name" value="Polbeta"/>
</dbReference>
<dbReference type="GO" id="GO:0016779">
    <property type="term" value="F:nucleotidyltransferase activity"/>
    <property type="evidence" value="ECO:0007669"/>
    <property type="project" value="UniProtKB-KW"/>
</dbReference>
<feature type="domain" description="Polymerase beta nucleotidyltransferase" evidence="8">
    <location>
        <begin position="9"/>
        <end position="84"/>
    </location>
</feature>
<evidence type="ECO:0000256" key="5">
    <source>
        <dbReference type="ARBA" id="ARBA00022741"/>
    </source>
</evidence>
<dbReference type="GO" id="GO:0046872">
    <property type="term" value="F:metal ion binding"/>
    <property type="evidence" value="ECO:0007669"/>
    <property type="project" value="UniProtKB-KW"/>
</dbReference>
<dbReference type="PANTHER" id="PTHR33571:SF14">
    <property type="entry name" value="PROTEIN ADENYLYLTRANSFERASE MJ0435-RELATED"/>
    <property type="match status" value="1"/>
</dbReference>
<gene>
    <name evidence="9" type="ORF">GC105_10170</name>
</gene>
<dbReference type="AlphaFoldDB" id="A0A6A7K9P9"/>
<proteinExistence type="predicted"/>
<comment type="caution">
    <text evidence="9">The sequence shown here is derived from an EMBL/GenBank/DDBJ whole genome shotgun (WGS) entry which is preliminary data.</text>
</comment>
<keyword evidence="3" id="KW-0548">Nucleotidyltransferase</keyword>
<dbReference type="Gene3D" id="3.30.460.10">
    <property type="entry name" value="Beta Polymerase, domain 2"/>
    <property type="match status" value="1"/>
</dbReference>
<keyword evidence="7" id="KW-0460">Magnesium</keyword>
<keyword evidence="5" id="KW-0547">Nucleotide-binding</keyword>
<keyword evidence="2 9" id="KW-0808">Transferase</keyword>
<keyword evidence="6" id="KW-0067">ATP-binding</keyword>
<dbReference type="InterPro" id="IPR052038">
    <property type="entry name" value="Type-VII_TA_antitoxin"/>
</dbReference>
<evidence type="ECO:0000256" key="7">
    <source>
        <dbReference type="ARBA" id="ARBA00022842"/>
    </source>
</evidence>
<dbReference type="EMBL" id="WHNX01000014">
    <property type="protein sequence ID" value="MPW26154.1"/>
    <property type="molecule type" value="Genomic_DNA"/>
</dbReference>
<reference evidence="9 10" key="1">
    <citation type="submission" date="2019-10" db="EMBL/GenBank/DDBJ databases">
        <title>Alkalibaculum tamaniensis sp.nov., a new alkaliphilic acetogen, isolated on methoxylated aromatics from a mud volcano.</title>
        <authorList>
            <person name="Khomyakova M.A."/>
            <person name="Merkel A.Y."/>
            <person name="Bonch-Osmolovskaya E.A."/>
            <person name="Slobodkin A.I."/>
        </authorList>
    </citation>
    <scope>NUCLEOTIDE SEQUENCE [LARGE SCALE GENOMIC DNA]</scope>
    <source>
        <strain evidence="9 10">M08DMB</strain>
    </source>
</reference>